<dbReference type="AlphaFoldDB" id="A0A8S3U6A4"/>
<feature type="compositionally biased region" description="Polar residues" evidence="1">
    <location>
        <begin position="265"/>
        <end position="278"/>
    </location>
</feature>
<feature type="domain" description="WSC" evidence="2">
    <location>
        <begin position="121"/>
        <end position="215"/>
    </location>
</feature>
<reference evidence="3" key="1">
    <citation type="submission" date="2021-03" db="EMBL/GenBank/DDBJ databases">
        <authorList>
            <person name="Bekaert M."/>
        </authorList>
    </citation>
    <scope>NUCLEOTIDE SEQUENCE</scope>
</reference>
<dbReference type="PROSITE" id="PS51212">
    <property type="entry name" value="WSC"/>
    <property type="match status" value="1"/>
</dbReference>
<evidence type="ECO:0000259" key="2">
    <source>
        <dbReference type="PROSITE" id="PS51212"/>
    </source>
</evidence>
<dbReference type="InterPro" id="IPR002889">
    <property type="entry name" value="WSC_carb-bd"/>
</dbReference>
<feature type="region of interest" description="Disordered" evidence="1">
    <location>
        <begin position="265"/>
        <end position="284"/>
    </location>
</feature>
<protein>
    <recommendedName>
        <fullName evidence="2">WSC domain-containing protein</fullName>
    </recommendedName>
</protein>
<dbReference type="Pfam" id="PF01822">
    <property type="entry name" value="WSC"/>
    <property type="match status" value="2"/>
</dbReference>
<gene>
    <name evidence="3" type="ORF">MEDL_48746</name>
</gene>
<evidence type="ECO:0000256" key="1">
    <source>
        <dbReference type="SAM" id="MobiDB-lite"/>
    </source>
</evidence>
<proteinExistence type="predicted"/>
<dbReference type="Proteomes" id="UP000683360">
    <property type="component" value="Unassembled WGS sequence"/>
</dbReference>
<organism evidence="3 4">
    <name type="scientific">Mytilus edulis</name>
    <name type="common">Blue mussel</name>
    <dbReference type="NCBI Taxonomy" id="6550"/>
    <lineage>
        <taxon>Eukaryota</taxon>
        <taxon>Metazoa</taxon>
        <taxon>Spiralia</taxon>
        <taxon>Lophotrochozoa</taxon>
        <taxon>Mollusca</taxon>
        <taxon>Bivalvia</taxon>
        <taxon>Autobranchia</taxon>
        <taxon>Pteriomorphia</taxon>
        <taxon>Mytilida</taxon>
        <taxon>Mytiloidea</taxon>
        <taxon>Mytilidae</taxon>
        <taxon>Mytilinae</taxon>
        <taxon>Mytilus</taxon>
    </lineage>
</organism>
<accession>A0A8S3U6A4</accession>
<comment type="caution">
    <text evidence="3">The sequence shown here is derived from an EMBL/GenBank/DDBJ whole genome shotgun (WGS) entry which is preliminary data.</text>
</comment>
<keyword evidence="4" id="KW-1185">Reference proteome</keyword>
<sequence length="331" mass="37637">MNTLCYKLDRSWIYTTWNVIPSNILCENQCKENSANYQYYGTSYDNCYCRKTELLDDHKEEHHRCTHQCSVDSVGICGGFHGEDRLLTVSEIDYGYLPVNMRGQLSLAASPYKITDDRSVGIVGKQCYKFDESWTYNSWNNQSTNIVCEDLCKEADVNNQYYGTMYDECYCRQTEPPNDTIEEIELCNEQCSNNTFEICGGYHVDYSLMTVSEIDRTSETVIETNTQRSSVTYVSTRDSAMTEFMNMITSDTSLAITTNSTPFTSRELSSTTSQTANNDIPPVMNETSTQAITDRTSVTVIETNTPRSKTYVSTRDSAMTEFINMITSDTS</sequence>
<dbReference type="EMBL" id="CAJPWZ010002343">
    <property type="protein sequence ID" value="CAG2236230.1"/>
    <property type="molecule type" value="Genomic_DNA"/>
</dbReference>
<name>A0A8S3U6A4_MYTED</name>
<evidence type="ECO:0000313" key="3">
    <source>
        <dbReference type="EMBL" id="CAG2236230.1"/>
    </source>
</evidence>
<evidence type="ECO:0000313" key="4">
    <source>
        <dbReference type="Proteomes" id="UP000683360"/>
    </source>
</evidence>